<dbReference type="RefSeq" id="WP_069206114.1">
    <property type="nucleotide sequence ID" value="NZ_CP014168.1"/>
</dbReference>
<reference evidence="1 2" key="1">
    <citation type="submission" date="2016-01" db="EMBL/GenBank/DDBJ databases">
        <title>Complete genome and mega plasmid sequence of Sphingomonas panacis DCY99 elicits systemic resistance in rice to Xanthomonas oryzae.</title>
        <authorList>
            <person name="Kim Y.J."/>
            <person name="Yang D.C."/>
            <person name="Sing P."/>
        </authorList>
    </citation>
    <scope>NUCLEOTIDE SEQUENCE [LARGE SCALE GENOMIC DNA]</scope>
    <source>
        <strain evidence="1 2">DCY99</strain>
    </source>
</reference>
<sequence>MIAKRHFVHVYATIRVKVAVDALNHQDAMVSADHILFDDGFAVRLVPHAAAVLDAEYAAEVTGYIVDEANDPDFLRTRNYDPDHQPESTPS</sequence>
<dbReference type="OrthoDB" id="7509572at2"/>
<dbReference type="Proteomes" id="UP000094256">
    <property type="component" value="Chromosome"/>
</dbReference>
<dbReference type="KEGG" id="span:AWL63_18190"/>
<accession>A0A1B3ZDT2</accession>
<evidence type="ECO:0000313" key="1">
    <source>
        <dbReference type="EMBL" id="AOH85577.1"/>
    </source>
</evidence>
<keyword evidence="2" id="KW-1185">Reference proteome</keyword>
<dbReference type="AlphaFoldDB" id="A0A1B3ZDT2"/>
<dbReference type="EMBL" id="CP014168">
    <property type="protein sequence ID" value="AOH85577.1"/>
    <property type="molecule type" value="Genomic_DNA"/>
</dbReference>
<organism evidence="1 2">
    <name type="scientific">Sphingomonas panacis</name>
    <dbReference type="NCBI Taxonomy" id="1560345"/>
    <lineage>
        <taxon>Bacteria</taxon>
        <taxon>Pseudomonadati</taxon>
        <taxon>Pseudomonadota</taxon>
        <taxon>Alphaproteobacteria</taxon>
        <taxon>Sphingomonadales</taxon>
        <taxon>Sphingomonadaceae</taxon>
        <taxon>Sphingomonas</taxon>
    </lineage>
</organism>
<dbReference type="STRING" id="1560345.AWL63_18190"/>
<evidence type="ECO:0000313" key="2">
    <source>
        <dbReference type="Proteomes" id="UP000094256"/>
    </source>
</evidence>
<protein>
    <submittedName>
        <fullName evidence="1">Uncharacterized protein</fullName>
    </submittedName>
</protein>
<gene>
    <name evidence="1" type="ORF">AWL63_18190</name>
</gene>
<name>A0A1B3ZDT2_9SPHN</name>
<proteinExistence type="predicted"/>